<dbReference type="NCBIfam" id="TIGR01509">
    <property type="entry name" value="HAD-SF-IA-v3"/>
    <property type="match status" value="1"/>
</dbReference>
<dbReference type="RefSeq" id="WP_101547371.1">
    <property type="nucleotide sequence ID" value="NZ_FXYX01000037.1"/>
</dbReference>
<dbReference type="SFLD" id="SFLDG01135">
    <property type="entry name" value="C1.5.6:_HAD__Beta-PGM__Phospha"/>
    <property type="match status" value="1"/>
</dbReference>
<organism evidence="2 3">
    <name type="scientific">Brevibacterium iodinum ATCC 49514</name>
    <dbReference type="NCBI Taxonomy" id="1255616"/>
    <lineage>
        <taxon>Bacteria</taxon>
        <taxon>Bacillati</taxon>
        <taxon>Actinomycetota</taxon>
        <taxon>Actinomycetes</taxon>
        <taxon>Micrococcales</taxon>
        <taxon>Brevibacteriaceae</taxon>
        <taxon>Brevibacterium</taxon>
    </lineage>
</organism>
<dbReference type="Proteomes" id="UP000234382">
    <property type="component" value="Unassembled WGS sequence"/>
</dbReference>
<name>A0A2H1KJG6_9MICO</name>
<dbReference type="InterPro" id="IPR036412">
    <property type="entry name" value="HAD-like_sf"/>
</dbReference>
<protein>
    <submittedName>
        <fullName evidence="2">Phosphoglycolate phosphatase</fullName>
        <ecNumber evidence="2">3.1.3.18</ecNumber>
    </submittedName>
</protein>
<dbReference type="GO" id="GO:0008967">
    <property type="term" value="F:phosphoglycolate phosphatase activity"/>
    <property type="evidence" value="ECO:0007669"/>
    <property type="project" value="UniProtKB-EC"/>
</dbReference>
<dbReference type="InterPro" id="IPR050155">
    <property type="entry name" value="HAD-like_hydrolase_sf"/>
</dbReference>
<dbReference type="SFLD" id="SFLDS00003">
    <property type="entry name" value="Haloacid_Dehalogenase"/>
    <property type="match status" value="1"/>
</dbReference>
<dbReference type="Gene3D" id="3.40.50.1000">
    <property type="entry name" value="HAD superfamily/HAD-like"/>
    <property type="match status" value="1"/>
</dbReference>
<evidence type="ECO:0000313" key="2">
    <source>
        <dbReference type="EMBL" id="SMX99935.1"/>
    </source>
</evidence>
<accession>A0A2H1KJG6</accession>
<sequence>MTAVLFDLDGTLMDTPRVIVRSLRHILGTESQRYDDTDLARHVGRPLDVIMTDLFPEASAADAEEKKQEFREAFRSATVPDARELVFANVHGLLTQLENEGIATAIVTSKVTSSALELLEAGQIRSPFAAVIGHDQASSGKPAPDLALLAAARLRAEPSECLVVGDSPDDMRMGVAAGMFTIGVTWGVGDHDTLRTSGASTIATTGEELQSSLLAAADQNTRRGHGTTSKEPMPYA</sequence>
<gene>
    <name evidence="2" type="ORF">BI49514_03113</name>
</gene>
<dbReference type="Gene3D" id="1.10.150.240">
    <property type="entry name" value="Putative phosphatase, domain 2"/>
    <property type="match status" value="1"/>
</dbReference>
<dbReference type="AlphaFoldDB" id="A0A2H1KJG6"/>
<dbReference type="PANTHER" id="PTHR43434">
    <property type="entry name" value="PHOSPHOGLYCOLATE PHOSPHATASE"/>
    <property type="match status" value="1"/>
</dbReference>
<dbReference type="EC" id="3.1.3.18" evidence="2"/>
<proteinExistence type="predicted"/>
<dbReference type="Pfam" id="PF13419">
    <property type="entry name" value="HAD_2"/>
    <property type="match status" value="1"/>
</dbReference>
<evidence type="ECO:0000256" key="1">
    <source>
        <dbReference type="SAM" id="MobiDB-lite"/>
    </source>
</evidence>
<keyword evidence="2" id="KW-0378">Hydrolase</keyword>
<dbReference type="SFLD" id="SFLDG01129">
    <property type="entry name" value="C1.5:_HAD__Beta-PGM__Phosphata"/>
    <property type="match status" value="1"/>
</dbReference>
<dbReference type="GO" id="GO:0006281">
    <property type="term" value="P:DNA repair"/>
    <property type="evidence" value="ECO:0007669"/>
    <property type="project" value="TreeGrafter"/>
</dbReference>
<dbReference type="InterPro" id="IPR023214">
    <property type="entry name" value="HAD_sf"/>
</dbReference>
<dbReference type="InterPro" id="IPR006439">
    <property type="entry name" value="HAD-SF_hydro_IA"/>
</dbReference>
<dbReference type="PANTHER" id="PTHR43434:SF1">
    <property type="entry name" value="PHOSPHOGLYCOLATE PHOSPHATASE"/>
    <property type="match status" value="1"/>
</dbReference>
<feature type="region of interest" description="Disordered" evidence="1">
    <location>
        <begin position="214"/>
        <end position="236"/>
    </location>
</feature>
<reference evidence="3" key="1">
    <citation type="submission" date="2017-03" db="EMBL/GenBank/DDBJ databases">
        <authorList>
            <person name="Monnet C."/>
        </authorList>
    </citation>
    <scope>NUCLEOTIDE SEQUENCE [LARGE SCALE GENOMIC DNA]</scope>
    <source>
        <strain evidence="3">ATCC 49514</strain>
    </source>
</reference>
<dbReference type="InterPro" id="IPR041492">
    <property type="entry name" value="HAD_2"/>
</dbReference>
<keyword evidence="3" id="KW-1185">Reference proteome</keyword>
<dbReference type="NCBIfam" id="TIGR01549">
    <property type="entry name" value="HAD-SF-IA-v1"/>
    <property type="match status" value="1"/>
</dbReference>
<dbReference type="InterPro" id="IPR023198">
    <property type="entry name" value="PGP-like_dom2"/>
</dbReference>
<dbReference type="SUPFAM" id="SSF56784">
    <property type="entry name" value="HAD-like"/>
    <property type="match status" value="1"/>
</dbReference>
<dbReference type="EMBL" id="FXYX01000037">
    <property type="protein sequence ID" value="SMX99935.1"/>
    <property type="molecule type" value="Genomic_DNA"/>
</dbReference>
<evidence type="ECO:0000313" key="3">
    <source>
        <dbReference type="Proteomes" id="UP000234382"/>
    </source>
</evidence>